<sequence>MSPPDRLIERAGGVFEDDALVDRVNAAVRAMWDRLDALPRDDAVWALAKLRTTRSKVYEYARQCLDRDPADATARWTLIGSEMEAGRFGALDLIASDPAGSPYDLIAVAEWVWLEMGLPACPHVERALRHMNPPPADDRAGKAIARFRTGRSFSDSIGRYRWSVLQNALISSADGTEARELLQADPSAVDDLRDAARWWARYRDTDVSARLDELRAGAS</sequence>
<reference evidence="1 2" key="1">
    <citation type="submission" date="2018-03" db="EMBL/GenBank/DDBJ databases">
        <title>Genomic Encyclopedia of Archaeal and Bacterial Type Strains, Phase II (KMG-II): from individual species to whole genera.</title>
        <authorList>
            <person name="Goeker M."/>
        </authorList>
    </citation>
    <scope>NUCLEOTIDE SEQUENCE [LARGE SCALE GENOMIC DNA]</scope>
    <source>
        <strain evidence="1 2">DSM 43146</strain>
    </source>
</reference>
<gene>
    <name evidence="1" type="ORF">CLV67_104364</name>
</gene>
<dbReference type="EMBL" id="PVMZ01000004">
    <property type="protein sequence ID" value="PRX22836.1"/>
    <property type="molecule type" value="Genomic_DNA"/>
</dbReference>
<evidence type="ECO:0000313" key="1">
    <source>
        <dbReference type="EMBL" id="PRX22836.1"/>
    </source>
</evidence>
<dbReference type="Proteomes" id="UP000239415">
    <property type="component" value="Unassembled WGS sequence"/>
</dbReference>
<proteinExistence type="predicted"/>
<protein>
    <submittedName>
        <fullName evidence="1">Uncharacterized protein</fullName>
    </submittedName>
</protein>
<accession>A0A2T0KHC3</accession>
<dbReference type="OrthoDB" id="4334374at2"/>
<evidence type="ECO:0000313" key="2">
    <source>
        <dbReference type="Proteomes" id="UP000239415"/>
    </source>
</evidence>
<name>A0A2T0KHC3_9ACTN</name>
<keyword evidence="2" id="KW-1185">Reference proteome</keyword>
<organism evidence="1 2">
    <name type="scientific">Actinoplanes italicus</name>
    <dbReference type="NCBI Taxonomy" id="113567"/>
    <lineage>
        <taxon>Bacteria</taxon>
        <taxon>Bacillati</taxon>
        <taxon>Actinomycetota</taxon>
        <taxon>Actinomycetes</taxon>
        <taxon>Micromonosporales</taxon>
        <taxon>Micromonosporaceae</taxon>
        <taxon>Actinoplanes</taxon>
    </lineage>
</organism>
<dbReference type="RefSeq" id="WP_106317805.1">
    <property type="nucleotide sequence ID" value="NZ_BOMO01000021.1"/>
</dbReference>
<dbReference type="AlphaFoldDB" id="A0A2T0KHC3"/>
<comment type="caution">
    <text evidence="1">The sequence shown here is derived from an EMBL/GenBank/DDBJ whole genome shotgun (WGS) entry which is preliminary data.</text>
</comment>